<evidence type="ECO:0000256" key="1">
    <source>
        <dbReference type="ARBA" id="ARBA00022723"/>
    </source>
</evidence>
<feature type="compositionally biased region" description="Polar residues" evidence="3">
    <location>
        <begin position="62"/>
        <end position="71"/>
    </location>
</feature>
<keyword evidence="1" id="KW-0479">Metal-binding</keyword>
<evidence type="ECO:0000313" key="5">
    <source>
        <dbReference type="EMBL" id="MEQ2180777.1"/>
    </source>
</evidence>
<evidence type="ECO:0000259" key="4">
    <source>
        <dbReference type="PROSITE" id="PS50081"/>
    </source>
</evidence>
<organism evidence="5 6">
    <name type="scientific">Goodea atripinnis</name>
    <dbReference type="NCBI Taxonomy" id="208336"/>
    <lineage>
        <taxon>Eukaryota</taxon>
        <taxon>Metazoa</taxon>
        <taxon>Chordata</taxon>
        <taxon>Craniata</taxon>
        <taxon>Vertebrata</taxon>
        <taxon>Euteleostomi</taxon>
        <taxon>Actinopterygii</taxon>
        <taxon>Neopterygii</taxon>
        <taxon>Teleostei</taxon>
        <taxon>Neoteleostei</taxon>
        <taxon>Acanthomorphata</taxon>
        <taxon>Ovalentaria</taxon>
        <taxon>Atherinomorphae</taxon>
        <taxon>Cyprinodontiformes</taxon>
        <taxon>Goodeidae</taxon>
        <taxon>Goodea</taxon>
    </lineage>
</organism>
<evidence type="ECO:0000256" key="2">
    <source>
        <dbReference type="ARBA" id="ARBA00022833"/>
    </source>
</evidence>
<accession>A0ABV0PBL2</accession>
<feature type="region of interest" description="Disordered" evidence="3">
    <location>
        <begin position="508"/>
        <end position="541"/>
    </location>
</feature>
<dbReference type="PANTHER" id="PTHR10480">
    <property type="entry name" value="PROTEIN UNC-13 HOMOLOG"/>
    <property type="match status" value="1"/>
</dbReference>
<dbReference type="Gene3D" id="3.30.60.20">
    <property type="match status" value="1"/>
</dbReference>
<name>A0ABV0PBL2_9TELE</name>
<gene>
    <name evidence="5" type="ORF">GOODEAATRI_004869</name>
</gene>
<dbReference type="InterPro" id="IPR046349">
    <property type="entry name" value="C1-like_sf"/>
</dbReference>
<feature type="domain" description="Phorbol-ester/DAG-type" evidence="4">
    <location>
        <begin position="621"/>
        <end position="671"/>
    </location>
</feature>
<dbReference type="PRINTS" id="PR00008">
    <property type="entry name" value="DAGPEDOMAIN"/>
</dbReference>
<dbReference type="SMART" id="SM00109">
    <property type="entry name" value="C1"/>
    <property type="match status" value="1"/>
</dbReference>
<dbReference type="InterPro" id="IPR002219">
    <property type="entry name" value="PKC_DAG/PE"/>
</dbReference>
<dbReference type="Pfam" id="PF00130">
    <property type="entry name" value="C1_1"/>
    <property type="match status" value="1"/>
</dbReference>
<feature type="region of interest" description="Disordered" evidence="3">
    <location>
        <begin position="430"/>
        <end position="484"/>
    </location>
</feature>
<dbReference type="InterPro" id="IPR020454">
    <property type="entry name" value="DAG/PE-bd"/>
</dbReference>
<evidence type="ECO:0000256" key="3">
    <source>
        <dbReference type="SAM" id="MobiDB-lite"/>
    </source>
</evidence>
<evidence type="ECO:0000313" key="6">
    <source>
        <dbReference type="Proteomes" id="UP001476798"/>
    </source>
</evidence>
<keyword evidence="6" id="KW-1185">Reference proteome</keyword>
<dbReference type="Proteomes" id="UP001476798">
    <property type="component" value="Unassembled WGS sequence"/>
</dbReference>
<dbReference type="SUPFAM" id="SSF57889">
    <property type="entry name" value="Cysteine-rich domain"/>
    <property type="match status" value="1"/>
</dbReference>
<dbReference type="PROSITE" id="PS50081">
    <property type="entry name" value="ZF_DAG_PE_2"/>
    <property type="match status" value="1"/>
</dbReference>
<dbReference type="EMBL" id="JAHRIO010070178">
    <property type="protein sequence ID" value="MEQ2180777.1"/>
    <property type="molecule type" value="Genomic_DNA"/>
</dbReference>
<dbReference type="InterPro" id="IPR035892">
    <property type="entry name" value="C2_domain_sf"/>
</dbReference>
<feature type="compositionally biased region" description="Polar residues" evidence="3">
    <location>
        <begin position="522"/>
        <end position="541"/>
    </location>
</feature>
<dbReference type="PANTHER" id="PTHR10480:SF8">
    <property type="entry name" value="PROTEIN UNC-13 HOMOLOG B"/>
    <property type="match status" value="1"/>
</dbReference>
<sequence length="751" mass="82989">MFPRGHVGGQDEAYTSNPLQVSPKRPELQRRRSNSPNVEESLHRKPWKCPQGIEDNPPHDLSSVNSTSSKASIAPAGENTVSQCQDGSAAEDDAISGTKNYTQEKTSVEEAGQGSGNIVEHILKELKGINKIQEEISDLRLYLTSVRGSVDEVSCCVDAVLSEIGELYCGASAAPHQSPVSQTPRIRRGSLGRQNAVMCLHERDLSPLLDNRDCGSTPTKRSTIRWTGEKETHGIVHRISFENSEQSSNPDLCYLELHSGQTYQSTSSLSSCHSSNCPEAGFLSGDADCSIWRCRGGWSEEDIFSSANSGEELENGQDVWKKEPQSGAVGHSSNTSSEHLSQLFGHQYKSSSGSSSMVGWKRLTNETEEENLECDCTVNCPFSRSSGYHTMDACADNLDSEPSRSLSCSTVLLTDCDDCYLAQHSPCDEYPSSADTLDPGSAESLDREWTDQSVSREEVRESLSQASSEMDSETMPKTPNDGFDETIFSRDVVTFRSAMKGATRNLEFSNHEEVKDDADTDCQLSPSSPTRSSEPNEKQSSAECIEKDVHQAVTQFTSPRGDGFVVLEQVFSVAVPVLNMNFCTSVDSSGSGLYGIDSMPDLRKKKPIPLALIYPISCTTPHNFEVWTATTPTYCYECEGLLWGIARQGMRCSECGVKCHEKCQELLNADCLQREYSSRNHSRWSSPGTECHNSSDRIKVRVWDEDDDIKSRVKQRLKRESDDFLGQSIIEVRTLSGEMDVWYNLGQYCVK</sequence>
<feature type="region of interest" description="Disordered" evidence="3">
    <location>
        <begin position="1"/>
        <end position="93"/>
    </location>
</feature>
<proteinExistence type="predicted"/>
<reference evidence="5 6" key="1">
    <citation type="submission" date="2021-06" db="EMBL/GenBank/DDBJ databases">
        <authorList>
            <person name="Palmer J.M."/>
        </authorList>
    </citation>
    <scope>NUCLEOTIDE SEQUENCE [LARGE SCALE GENOMIC DNA]</scope>
    <source>
        <strain evidence="5 6">GA_2019</strain>
        <tissue evidence="5">Muscle</tissue>
    </source>
</reference>
<keyword evidence="2" id="KW-0862">Zinc</keyword>
<protein>
    <recommendedName>
        <fullName evidence="4">Phorbol-ester/DAG-type domain-containing protein</fullName>
    </recommendedName>
</protein>
<comment type="caution">
    <text evidence="5">The sequence shown here is derived from an EMBL/GenBank/DDBJ whole genome shotgun (WGS) entry which is preliminary data.</text>
</comment>
<feature type="compositionally biased region" description="Basic and acidic residues" evidence="3">
    <location>
        <begin position="444"/>
        <end position="461"/>
    </location>
</feature>
<feature type="non-terminal residue" evidence="5">
    <location>
        <position position="1"/>
    </location>
</feature>
<dbReference type="PROSITE" id="PS00479">
    <property type="entry name" value="ZF_DAG_PE_1"/>
    <property type="match status" value="1"/>
</dbReference>
<dbReference type="Gene3D" id="2.60.40.150">
    <property type="entry name" value="C2 domain"/>
    <property type="match status" value="1"/>
</dbReference>
<dbReference type="InterPro" id="IPR027080">
    <property type="entry name" value="Unc-13"/>
</dbReference>